<protein>
    <submittedName>
        <fullName evidence="1">Uncharacterized protein</fullName>
    </submittedName>
</protein>
<evidence type="ECO:0000313" key="2">
    <source>
        <dbReference type="Proteomes" id="UP000663722"/>
    </source>
</evidence>
<gene>
    <name evidence="1" type="ORF">dnm_048270</name>
</gene>
<proteinExistence type="predicted"/>
<dbReference type="KEGG" id="dmm:dnm_048270"/>
<evidence type="ECO:0000313" key="1">
    <source>
        <dbReference type="EMBL" id="QTA88780.1"/>
    </source>
</evidence>
<organism evidence="1 2">
    <name type="scientific">Desulfonema magnum</name>
    <dbReference type="NCBI Taxonomy" id="45655"/>
    <lineage>
        <taxon>Bacteria</taxon>
        <taxon>Pseudomonadati</taxon>
        <taxon>Thermodesulfobacteriota</taxon>
        <taxon>Desulfobacteria</taxon>
        <taxon>Desulfobacterales</taxon>
        <taxon>Desulfococcaceae</taxon>
        <taxon>Desulfonema</taxon>
    </lineage>
</organism>
<keyword evidence="2" id="KW-1185">Reference proteome</keyword>
<name>A0A975BPP2_9BACT</name>
<sequence>MTMSSDALHLCYILHIQQIEKFRAVRGTAETPGGVPGIRIRLRT</sequence>
<dbReference type="Proteomes" id="UP000663722">
    <property type="component" value="Chromosome"/>
</dbReference>
<dbReference type="EMBL" id="CP061800">
    <property type="protein sequence ID" value="QTA88780.1"/>
    <property type="molecule type" value="Genomic_DNA"/>
</dbReference>
<dbReference type="AlphaFoldDB" id="A0A975BPP2"/>
<reference evidence="1" key="1">
    <citation type="journal article" date="2021" name="Microb. Physiol.">
        <title>Proteogenomic Insights into the Physiology of Marine, Sulfate-Reducing, Filamentous Desulfonema limicola and Desulfonema magnum.</title>
        <authorList>
            <person name="Schnaars V."/>
            <person name="Wohlbrand L."/>
            <person name="Scheve S."/>
            <person name="Hinrichs C."/>
            <person name="Reinhardt R."/>
            <person name="Rabus R."/>
        </authorList>
    </citation>
    <scope>NUCLEOTIDE SEQUENCE</scope>
    <source>
        <strain evidence="1">4be13</strain>
    </source>
</reference>
<accession>A0A975BPP2</accession>